<evidence type="ECO:0000313" key="3">
    <source>
        <dbReference type="Proteomes" id="UP000199531"/>
    </source>
</evidence>
<sequence length="84" mass="9394">MIRRMCLAVGLVLAALLFLLTPEWGAASEVLGWLDPLLALPAALANLLARLTGLPHEFLMFPLLWIETTLLCCALAWLVRRLRR</sequence>
<evidence type="ECO:0000256" key="1">
    <source>
        <dbReference type="SAM" id="Phobius"/>
    </source>
</evidence>
<keyword evidence="1" id="KW-0472">Membrane</keyword>
<dbReference type="EMBL" id="FOCW01000001">
    <property type="protein sequence ID" value="SEN08617.1"/>
    <property type="molecule type" value="Genomic_DNA"/>
</dbReference>
<keyword evidence="1" id="KW-1133">Transmembrane helix</keyword>
<feature type="transmembrane region" description="Helical" evidence="1">
    <location>
        <begin position="58"/>
        <end position="79"/>
    </location>
</feature>
<name>A0A1H8DQ21_9BURK</name>
<dbReference type="Proteomes" id="UP000199531">
    <property type="component" value="Unassembled WGS sequence"/>
</dbReference>
<organism evidence="2 3">
    <name type="scientific">Brachymonas denitrificans DSM 15123</name>
    <dbReference type="NCBI Taxonomy" id="1121117"/>
    <lineage>
        <taxon>Bacteria</taxon>
        <taxon>Pseudomonadati</taxon>
        <taxon>Pseudomonadota</taxon>
        <taxon>Betaproteobacteria</taxon>
        <taxon>Burkholderiales</taxon>
        <taxon>Comamonadaceae</taxon>
        <taxon>Brachymonas</taxon>
    </lineage>
</organism>
<evidence type="ECO:0000313" key="2">
    <source>
        <dbReference type="EMBL" id="SEN08617.1"/>
    </source>
</evidence>
<keyword evidence="1" id="KW-0812">Transmembrane</keyword>
<reference evidence="2 3" key="1">
    <citation type="submission" date="2016-10" db="EMBL/GenBank/DDBJ databases">
        <authorList>
            <person name="de Groot N.N."/>
        </authorList>
    </citation>
    <scope>NUCLEOTIDE SEQUENCE [LARGE SCALE GENOMIC DNA]</scope>
    <source>
        <strain evidence="2 3">DSM 15123</strain>
    </source>
</reference>
<accession>A0A1H8DQ21</accession>
<protein>
    <submittedName>
        <fullName evidence="2">Uncharacterized protein</fullName>
    </submittedName>
</protein>
<proteinExistence type="predicted"/>
<keyword evidence="3" id="KW-1185">Reference proteome</keyword>
<gene>
    <name evidence="2" type="ORF">SAMN02745977_00384</name>
</gene>
<dbReference type="STRING" id="1121117.SAMN02745977_00384"/>
<dbReference type="AlphaFoldDB" id="A0A1H8DQ21"/>